<dbReference type="RefSeq" id="WP_131985088.1">
    <property type="nucleotide sequence ID" value="NZ_SMKL01000042.1"/>
</dbReference>
<protein>
    <submittedName>
        <fullName evidence="1">Nitroreductase family deazaflavin-dependent oxidoreductase</fullName>
    </submittedName>
</protein>
<accession>A0A4R4RJ31</accession>
<reference evidence="1 2" key="1">
    <citation type="submission" date="2019-02" db="EMBL/GenBank/DDBJ databases">
        <title>Draft genome sequences of novel Actinobacteria.</title>
        <authorList>
            <person name="Sahin N."/>
            <person name="Ay H."/>
            <person name="Saygin H."/>
        </authorList>
    </citation>
    <scope>NUCLEOTIDE SEQUENCE [LARGE SCALE GENOMIC DNA]</scope>
    <source>
        <strain evidence="1 2">KC603</strain>
    </source>
</reference>
<dbReference type="InterPro" id="IPR004378">
    <property type="entry name" value="F420H2_quin_Rdtase"/>
</dbReference>
<name>A0A4R4RJ31_9ACTN</name>
<evidence type="ECO:0000313" key="2">
    <source>
        <dbReference type="Proteomes" id="UP000295621"/>
    </source>
</evidence>
<gene>
    <name evidence="1" type="ORF">E1212_18415</name>
</gene>
<comment type="caution">
    <text evidence="1">The sequence shown here is derived from an EMBL/GenBank/DDBJ whole genome shotgun (WGS) entry which is preliminary data.</text>
</comment>
<keyword evidence="2" id="KW-1185">Reference proteome</keyword>
<dbReference type="EMBL" id="SMKL01000042">
    <property type="protein sequence ID" value="TDC49440.1"/>
    <property type="molecule type" value="Genomic_DNA"/>
</dbReference>
<dbReference type="Proteomes" id="UP000295621">
    <property type="component" value="Unassembled WGS sequence"/>
</dbReference>
<dbReference type="NCBIfam" id="TIGR00026">
    <property type="entry name" value="hi_GC_TIGR00026"/>
    <property type="match status" value="1"/>
</dbReference>
<dbReference type="Gene3D" id="2.30.110.10">
    <property type="entry name" value="Electron Transport, Fmn-binding Protein, Chain A"/>
    <property type="match status" value="1"/>
</dbReference>
<dbReference type="GO" id="GO:0016491">
    <property type="term" value="F:oxidoreductase activity"/>
    <property type="evidence" value="ECO:0007669"/>
    <property type="project" value="InterPro"/>
</dbReference>
<evidence type="ECO:0000313" key="1">
    <source>
        <dbReference type="EMBL" id="TDC49440.1"/>
    </source>
</evidence>
<organism evidence="1 2">
    <name type="scientific">Jiangella ureilytica</name>
    <dbReference type="NCBI Taxonomy" id="2530374"/>
    <lineage>
        <taxon>Bacteria</taxon>
        <taxon>Bacillati</taxon>
        <taxon>Actinomycetota</taxon>
        <taxon>Actinomycetes</taxon>
        <taxon>Jiangellales</taxon>
        <taxon>Jiangellaceae</taxon>
        <taxon>Jiangella</taxon>
    </lineage>
</organism>
<dbReference type="AlphaFoldDB" id="A0A4R4RJ31"/>
<dbReference type="InterPro" id="IPR012349">
    <property type="entry name" value="Split_barrel_FMN-bd"/>
</dbReference>
<dbReference type="OrthoDB" id="5186446at2"/>
<dbReference type="Pfam" id="PF04075">
    <property type="entry name" value="F420H2_quin_red"/>
    <property type="match status" value="1"/>
</dbReference>
<sequence length="141" mass="15374">MARTYRTTLFRRVGNAAIGRVLRVLPVGPYALLTVRGRTTGQPRTTPVRVMSHGGARYLVAPYGPVPWVLNLRAAGEVSLRQGRRSATHVVVECAPDEAGPVLKDYARAEPITRPYFDASPSDPPEAFAAEAARHPVFRLA</sequence>
<proteinExistence type="predicted"/>